<accession>A0A8S9ZN65</accession>
<evidence type="ECO:0000313" key="2">
    <source>
        <dbReference type="EMBL" id="KAF7634618.1"/>
    </source>
</evidence>
<keyword evidence="1" id="KW-1133">Transmembrane helix</keyword>
<keyword evidence="3" id="KW-1185">Reference proteome</keyword>
<dbReference type="EMBL" id="JABEBT010000054">
    <property type="protein sequence ID" value="KAF7634618.1"/>
    <property type="molecule type" value="Genomic_DNA"/>
</dbReference>
<evidence type="ECO:0000256" key="1">
    <source>
        <dbReference type="SAM" id="Phobius"/>
    </source>
</evidence>
<proteinExistence type="predicted"/>
<keyword evidence="1" id="KW-0812">Transmembrane</keyword>
<name>A0A8S9ZN65_9BILA</name>
<feature type="transmembrane region" description="Helical" evidence="1">
    <location>
        <begin position="108"/>
        <end position="125"/>
    </location>
</feature>
<sequence>MPRIRKKNPAVRNVPTFKKKKVKVGRSLPHANSTNTEIKSKKITITEQNVINELNISIIDKNSGKPNNISIKSIDVAISQLGHHNENISKTAICGIDSSISFLQKPDLLLHCCKIICPLLLAIIYEVEGESDKQFNSIMSRFIFLYYLINYLILFLFLLKVIIKENNISSDLRSTFSALKRCSFINSNKKLRMKLDLI</sequence>
<dbReference type="AlphaFoldDB" id="A0A8S9ZN65"/>
<protein>
    <submittedName>
        <fullName evidence="2">Uncharacterized protein</fullName>
    </submittedName>
</protein>
<organism evidence="2 3">
    <name type="scientific">Meloidogyne graminicola</name>
    <dbReference type="NCBI Taxonomy" id="189291"/>
    <lineage>
        <taxon>Eukaryota</taxon>
        <taxon>Metazoa</taxon>
        <taxon>Ecdysozoa</taxon>
        <taxon>Nematoda</taxon>
        <taxon>Chromadorea</taxon>
        <taxon>Rhabditida</taxon>
        <taxon>Tylenchina</taxon>
        <taxon>Tylenchomorpha</taxon>
        <taxon>Tylenchoidea</taxon>
        <taxon>Meloidogynidae</taxon>
        <taxon>Meloidogyninae</taxon>
        <taxon>Meloidogyne</taxon>
    </lineage>
</organism>
<reference evidence="2" key="1">
    <citation type="journal article" date="2020" name="Ecol. Evol.">
        <title>Genome structure and content of the rice root-knot nematode (Meloidogyne graminicola).</title>
        <authorList>
            <person name="Phan N.T."/>
            <person name="Danchin E.G.J."/>
            <person name="Klopp C."/>
            <person name="Perfus-Barbeoch L."/>
            <person name="Kozlowski D.K."/>
            <person name="Koutsovoulos G.D."/>
            <person name="Lopez-Roques C."/>
            <person name="Bouchez O."/>
            <person name="Zahm M."/>
            <person name="Besnard G."/>
            <person name="Bellafiore S."/>
        </authorList>
    </citation>
    <scope>NUCLEOTIDE SEQUENCE</scope>
    <source>
        <strain evidence="2">VN-18</strain>
    </source>
</reference>
<evidence type="ECO:0000313" key="3">
    <source>
        <dbReference type="Proteomes" id="UP000605970"/>
    </source>
</evidence>
<feature type="transmembrane region" description="Helical" evidence="1">
    <location>
        <begin position="145"/>
        <end position="163"/>
    </location>
</feature>
<comment type="caution">
    <text evidence="2">The sequence shown here is derived from an EMBL/GenBank/DDBJ whole genome shotgun (WGS) entry which is preliminary data.</text>
</comment>
<keyword evidence="1" id="KW-0472">Membrane</keyword>
<gene>
    <name evidence="2" type="ORF">Mgra_00005955</name>
</gene>
<dbReference type="OrthoDB" id="361362at2759"/>
<dbReference type="Proteomes" id="UP000605970">
    <property type="component" value="Unassembled WGS sequence"/>
</dbReference>